<protein>
    <recommendedName>
        <fullName evidence="1">F-box domain-containing protein</fullName>
    </recommendedName>
</protein>
<dbReference type="InterPro" id="IPR032675">
    <property type="entry name" value="LRR_dom_sf"/>
</dbReference>
<name>A0ABP1Q8F8_9HEXA</name>
<dbReference type="Pfam" id="PF00646">
    <property type="entry name" value="F-box"/>
    <property type="match status" value="1"/>
</dbReference>
<accession>A0ABP1Q8F8</accession>
<evidence type="ECO:0000313" key="3">
    <source>
        <dbReference type="Proteomes" id="UP001642540"/>
    </source>
</evidence>
<sequence length="699" mass="80752">MDSDSTQTLEPTVSSLIRIYEKLAHCKYEKQCSIIKLNPEALAPILCLLDTEDRKRVRITCKSFKESIDQHVGIHVNLDQRKIDSHRSLQLPPPASSLRIWSLRTPQYLDHILKRWYLITSVEFAGQVNLSAITKVLTRCRNLQKLSFTDRSHMYACIMPVRVAFLHTLDLGCPGYGSDYVGDDCLVQSLWLTYEMLLKKLSVPHLKVFRIFFCCVENCSILHTASAQIFRFLSIHTNIEEFSLNLNHRYERFNFLANDVNYRRFRVDVPKRILRSIQLERIHLETMEPAFKIWDYILPAQKSVTHMDILNRGRKWFYFSKIISNNFATLINLRLHNISPRTTLTPLIDVEIFRECQVLETLFISRFINSTQEVVYCYTNGQEFSFLETETSKTAEISNLNKLPGTLRHLHIQGLVLSTEELEVTFENHPNLQVLELQLCGYHQGGSHSCHDNRDKNTGMSGSGDGLTFSVDTKPHNIGNGLGVSAKVIQSILNNCRQLNTLFIEEFENESTKIRNTELWEIIQQINLISENGYYEEGSYYGILICKNIPRNSGKLTRSERMHLWDVRISQYYNQENKNKSLSSHIHSERMKFSEEDSPIPSPISATSLLEILDKENGQLQQIHRMLNSGTPGTSSECCGEIEIQAEEMRNQYVRKYCSSMYSAIPNYHKATRQLELIPTEKFSSMSMSRSSSEQISLR</sequence>
<gene>
    <name evidence="2" type="ORF">ODALV1_LOCUS7294</name>
</gene>
<dbReference type="Proteomes" id="UP001642540">
    <property type="component" value="Unassembled WGS sequence"/>
</dbReference>
<evidence type="ECO:0000313" key="2">
    <source>
        <dbReference type="EMBL" id="CAL8089193.1"/>
    </source>
</evidence>
<organism evidence="2 3">
    <name type="scientific">Orchesella dallaii</name>
    <dbReference type="NCBI Taxonomy" id="48710"/>
    <lineage>
        <taxon>Eukaryota</taxon>
        <taxon>Metazoa</taxon>
        <taxon>Ecdysozoa</taxon>
        <taxon>Arthropoda</taxon>
        <taxon>Hexapoda</taxon>
        <taxon>Collembola</taxon>
        <taxon>Entomobryomorpha</taxon>
        <taxon>Entomobryoidea</taxon>
        <taxon>Orchesellidae</taxon>
        <taxon>Orchesellinae</taxon>
        <taxon>Orchesella</taxon>
    </lineage>
</organism>
<reference evidence="2 3" key="1">
    <citation type="submission" date="2024-08" db="EMBL/GenBank/DDBJ databases">
        <authorList>
            <person name="Cucini C."/>
            <person name="Frati F."/>
        </authorList>
    </citation>
    <scope>NUCLEOTIDE SEQUENCE [LARGE SCALE GENOMIC DNA]</scope>
</reference>
<dbReference type="EMBL" id="CAXLJM020000023">
    <property type="protein sequence ID" value="CAL8089193.1"/>
    <property type="molecule type" value="Genomic_DNA"/>
</dbReference>
<feature type="domain" description="F-box" evidence="1">
    <location>
        <begin position="36"/>
        <end position="70"/>
    </location>
</feature>
<dbReference type="InterPro" id="IPR001810">
    <property type="entry name" value="F-box_dom"/>
</dbReference>
<dbReference type="SUPFAM" id="SSF52047">
    <property type="entry name" value="RNI-like"/>
    <property type="match status" value="1"/>
</dbReference>
<keyword evidence="3" id="KW-1185">Reference proteome</keyword>
<evidence type="ECO:0000259" key="1">
    <source>
        <dbReference type="Pfam" id="PF00646"/>
    </source>
</evidence>
<proteinExistence type="predicted"/>
<comment type="caution">
    <text evidence="2">The sequence shown here is derived from an EMBL/GenBank/DDBJ whole genome shotgun (WGS) entry which is preliminary data.</text>
</comment>
<dbReference type="Gene3D" id="3.80.10.10">
    <property type="entry name" value="Ribonuclease Inhibitor"/>
    <property type="match status" value="1"/>
</dbReference>